<dbReference type="PANTHER" id="PTHR39084">
    <property type="entry name" value="MEMBRANE PROTEIN-RELATED"/>
    <property type="match status" value="1"/>
</dbReference>
<dbReference type="InterPro" id="IPR025105">
    <property type="entry name" value="DUF4010"/>
</dbReference>
<gene>
    <name evidence="9" type="ORF">GS429_00385</name>
</gene>
<dbReference type="EMBL" id="WUYX01000003">
    <property type="protein sequence ID" value="MXV60549.1"/>
    <property type="molecule type" value="Genomic_DNA"/>
</dbReference>
<reference evidence="9 10" key="1">
    <citation type="submission" date="2020-01" db="EMBL/GenBank/DDBJ databases">
        <title>Natronorubrum sp. JWXQ-INN 674 isolated from Inner Mongolia Autonomous Region of China.</title>
        <authorList>
            <person name="Xue Q."/>
        </authorList>
    </citation>
    <scope>NUCLEOTIDE SEQUENCE [LARGE SCALE GENOMIC DNA]</scope>
    <source>
        <strain evidence="9 10">JWXQ-INN-674</strain>
    </source>
</reference>
<dbReference type="GO" id="GO:0005886">
    <property type="term" value="C:plasma membrane"/>
    <property type="evidence" value="ECO:0007669"/>
    <property type="project" value="UniProtKB-SubCell"/>
</dbReference>
<sequence>MLETEILSSIADEPMQLLMAVAIGMFLGLEREWSQKSAGIRTYALITVTGTVFTILDQPLLLAVGGLLIVVQSMLLGVRGLLENEEGLSLTTSAMMMLAYGIGILIGEGYALEGVLVAVLSSLLLVLKRELHEFAWGLSKDEVQSATELAILAFVIFPFLPDQTIDPWEAINPRTVWLLVIAVSALGFVNYIIMRRYGSKGLAITGFFGGLVNSTAVIGELAGRTRNHSGLSGFVVGAIMLADSAMAFRNFLIIVVFVPDLVFIVGPPLLAITVTGIALSYVLTDWDTEVEAEVESPFSLQNALKFGGLFLCVILLTIVAEETFGASGLIASSFVSGLVSSGSVTTTAVLLVDSEQISYTLGTAAVVIGTAASILVKVTLAASINRKLVRPVLLGSLGLIAAGAVVLLGVIAIV</sequence>
<dbReference type="RefSeq" id="WP_160061612.1">
    <property type="nucleotide sequence ID" value="NZ_WUYX01000003.1"/>
</dbReference>
<dbReference type="InterPro" id="IPR003416">
    <property type="entry name" value="MgtC/SapB/SrpB/YhiD_fam"/>
</dbReference>
<feature type="transmembrane region" description="Helical" evidence="6">
    <location>
        <begin position="88"/>
        <end position="106"/>
    </location>
</feature>
<dbReference type="Proteomes" id="UP000434101">
    <property type="component" value="Unassembled WGS sequence"/>
</dbReference>
<keyword evidence="10" id="KW-1185">Reference proteome</keyword>
<accession>A0A6B0VIX0</accession>
<dbReference type="Pfam" id="PF02308">
    <property type="entry name" value="MgtC"/>
    <property type="match status" value="1"/>
</dbReference>
<feature type="transmembrane region" description="Helical" evidence="6">
    <location>
        <begin position="175"/>
        <end position="194"/>
    </location>
</feature>
<evidence type="ECO:0000313" key="10">
    <source>
        <dbReference type="Proteomes" id="UP000434101"/>
    </source>
</evidence>
<evidence type="ECO:0000313" key="9">
    <source>
        <dbReference type="EMBL" id="MXV60549.1"/>
    </source>
</evidence>
<feature type="transmembrane region" description="Helical" evidence="6">
    <location>
        <begin position="329"/>
        <end position="351"/>
    </location>
</feature>
<keyword evidence="4 6" id="KW-1133">Transmembrane helix</keyword>
<feature type="transmembrane region" description="Helical" evidence="6">
    <location>
        <begin position="40"/>
        <end position="56"/>
    </location>
</feature>
<feature type="transmembrane region" description="Helical" evidence="6">
    <location>
        <begin position="112"/>
        <end position="131"/>
    </location>
</feature>
<proteinExistence type="predicted"/>
<keyword evidence="2" id="KW-1003">Cell membrane</keyword>
<evidence type="ECO:0000256" key="6">
    <source>
        <dbReference type="SAM" id="Phobius"/>
    </source>
</evidence>
<feature type="transmembrane region" description="Helical" evidence="6">
    <location>
        <begin position="261"/>
        <end position="283"/>
    </location>
</feature>
<evidence type="ECO:0000256" key="4">
    <source>
        <dbReference type="ARBA" id="ARBA00022989"/>
    </source>
</evidence>
<evidence type="ECO:0000259" key="7">
    <source>
        <dbReference type="Pfam" id="PF02308"/>
    </source>
</evidence>
<dbReference type="PANTHER" id="PTHR39084:SF1">
    <property type="entry name" value="DUF4010 DOMAIN-CONTAINING PROTEIN"/>
    <property type="match status" value="1"/>
</dbReference>
<feature type="transmembrane region" description="Helical" evidence="6">
    <location>
        <begin position="143"/>
        <end position="160"/>
    </location>
</feature>
<dbReference type="InterPro" id="IPR049177">
    <property type="entry name" value="MgtC_SapB_SrpB_YhiD_N"/>
</dbReference>
<evidence type="ECO:0000256" key="2">
    <source>
        <dbReference type="ARBA" id="ARBA00022475"/>
    </source>
</evidence>
<comment type="caution">
    <text evidence="9">The sequence shown here is derived from an EMBL/GenBank/DDBJ whole genome shotgun (WGS) entry which is preliminary data.</text>
</comment>
<dbReference type="AlphaFoldDB" id="A0A6B0VIX0"/>
<feature type="transmembrane region" description="Helical" evidence="6">
    <location>
        <begin position="392"/>
        <end position="413"/>
    </location>
</feature>
<feature type="transmembrane region" description="Helical" evidence="6">
    <location>
        <begin position="303"/>
        <end position="320"/>
    </location>
</feature>
<feature type="transmembrane region" description="Helical" evidence="6">
    <location>
        <begin position="357"/>
        <end position="380"/>
    </location>
</feature>
<dbReference type="OrthoDB" id="187863at2157"/>
<evidence type="ECO:0000256" key="3">
    <source>
        <dbReference type="ARBA" id="ARBA00022692"/>
    </source>
</evidence>
<keyword evidence="5 6" id="KW-0472">Membrane</keyword>
<evidence type="ECO:0000256" key="5">
    <source>
        <dbReference type="ARBA" id="ARBA00023136"/>
    </source>
</evidence>
<feature type="transmembrane region" description="Helical" evidence="6">
    <location>
        <begin position="62"/>
        <end position="81"/>
    </location>
</feature>
<feature type="domain" description="DUF4010" evidence="8">
    <location>
        <begin position="181"/>
        <end position="384"/>
    </location>
</feature>
<keyword evidence="3 6" id="KW-0812">Transmembrane</keyword>
<comment type="subcellular location">
    <subcellularLocation>
        <location evidence="1">Cell membrane</location>
        <topology evidence="1">Multi-pass membrane protein</topology>
    </subcellularLocation>
</comment>
<evidence type="ECO:0000259" key="8">
    <source>
        <dbReference type="Pfam" id="PF13194"/>
    </source>
</evidence>
<feature type="transmembrane region" description="Helical" evidence="6">
    <location>
        <begin position="201"/>
        <end position="219"/>
    </location>
</feature>
<evidence type="ECO:0000256" key="1">
    <source>
        <dbReference type="ARBA" id="ARBA00004651"/>
    </source>
</evidence>
<dbReference type="PRINTS" id="PR01837">
    <property type="entry name" value="MGTCSAPBPROT"/>
</dbReference>
<feature type="transmembrane region" description="Helical" evidence="6">
    <location>
        <begin position="231"/>
        <end position="249"/>
    </location>
</feature>
<protein>
    <submittedName>
        <fullName evidence="9">DUF4010 domain-containing protein</fullName>
    </submittedName>
</protein>
<organism evidence="9 10">
    <name type="scientific">Natronorubrum halalkaliphilum</name>
    <dbReference type="NCBI Taxonomy" id="2691917"/>
    <lineage>
        <taxon>Archaea</taxon>
        <taxon>Methanobacteriati</taxon>
        <taxon>Methanobacteriota</taxon>
        <taxon>Stenosarchaea group</taxon>
        <taxon>Halobacteria</taxon>
        <taxon>Halobacteriales</taxon>
        <taxon>Natrialbaceae</taxon>
        <taxon>Natronorubrum</taxon>
    </lineage>
</organism>
<dbReference type="Pfam" id="PF13194">
    <property type="entry name" value="DUF4010"/>
    <property type="match status" value="1"/>
</dbReference>
<name>A0A6B0VIX0_9EURY</name>
<feature type="domain" description="MgtC/SapB/SrpB/YhiD N-terminal" evidence="7">
    <location>
        <begin position="17"/>
        <end position="133"/>
    </location>
</feature>
<feature type="transmembrane region" description="Helical" evidence="6">
    <location>
        <begin position="6"/>
        <end position="28"/>
    </location>
</feature>